<proteinExistence type="predicted"/>
<gene>
    <name evidence="1" type="ORF">DHETER_LOCUS12537</name>
</gene>
<protein>
    <submittedName>
        <fullName evidence="1">12647_t:CDS:1</fullName>
    </submittedName>
</protein>
<accession>A0ACA9PR14</accession>
<organism evidence="1 2">
    <name type="scientific">Dentiscutata heterogama</name>
    <dbReference type="NCBI Taxonomy" id="1316150"/>
    <lineage>
        <taxon>Eukaryota</taxon>
        <taxon>Fungi</taxon>
        <taxon>Fungi incertae sedis</taxon>
        <taxon>Mucoromycota</taxon>
        <taxon>Glomeromycotina</taxon>
        <taxon>Glomeromycetes</taxon>
        <taxon>Diversisporales</taxon>
        <taxon>Gigasporaceae</taxon>
        <taxon>Dentiscutata</taxon>
    </lineage>
</organism>
<evidence type="ECO:0000313" key="2">
    <source>
        <dbReference type="Proteomes" id="UP000789702"/>
    </source>
</evidence>
<dbReference type="EMBL" id="CAJVPU010031087">
    <property type="protein sequence ID" value="CAG8715917.1"/>
    <property type="molecule type" value="Genomic_DNA"/>
</dbReference>
<dbReference type="Proteomes" id="UP000789702">
    <property type="component" value="Unassembled WGS sequence"/>
</dbReference>
<reference evidence="1" key="1">
    <citation type="submission" date="2021-06" db="EMBL/GenBank/DDBJ databases">
        <authorList>
            <person name="Kallberg Y."/>
            <person name="Tangrot J."/>
            <person name="Rosling A."/>
        </authorList>
    </citation>
    <scope>NUCLEOTIDE SEQUENCE</scope>
    <source>
        <strain evidence="1">IL203A</strain>
    </source>
</reference>
<feature type="non-terminal residue" evidence="1">
    <location>
        <position position="1"/>
    </location>
</feature>
<comment type="caution">
    <text evidence="1">The sequence shown here is derived from an EMBL/GenBank/DDBJ whole genome shotgun (WGS) entry which is preliminary data.</text>
</comment>
<feature type="non-terminal residue" evidence="1">
    <location>
        <position position="47"/>
    </location>
</feature>
<name>A0ACA9PR14_9GLOM</name>
<evidence type="ECO:0000313" key="1">
    <source>
        <dbReference type="EMBL" id="CAG8715917.1"/>
    </source>
</evidence>
<keyword evidence="2" id="KW-1185">Reference proteome</keyword>
<sequence length="47" mass="5013">RKDAGILTPQGLLANLPSSTLLPDRSTRKGQLGSYAKDCLELSCVQP</sequence>